<organism evidence="1 2">
    <name type="scientific">Paenibacillus typhae</name>
    <dbReference type="NCBI Taxonomy" id="1174501"/>
    <lineage>
        <taxon>Bacteria</taxon>
        <taxon>Bacillati</taxon>
        <taxon>Bacillota</taxon>
        <taxon>Bacilli</taxon>
        <taxon>Bacillales</taxon>
        <taxon>Paenibacillaceae</taxon>
        <taxon>Paenibacillus</taxon>
    </lineage>
</organism>
<keyword evidence="2" id="KW-1185">Reference proteome</keyword>
<reference evidence="2" key="1">
    <citation type="submission" date="2016-10" db="EMBL/GenBank/DDBJ databases">
        <authorList>
            <person name="Varghese N."/>
            <person name="Submissions S."/>
        </authorList>
    </citation>
    <scope>NUCLEOTIDE SEQUENCE [LARGE SCALE GENOMIC DNA]</scope>
    <source>
        <strain evidence="2">CGMCC 1.11012</strain>
    </source>
</reference>
<gene>
    <name evidence="1" type="ORF">SAMN05216192_12810</name>
</gene>
<dbReference type="AlphaFoldDB" id="A0A1G8Y173"/>
<accession>A0A1G8Y173</accession>
<evidence type="ECO:0000313" key="1">
    <source>
        <dbReference type="EMBL" id="SDJ96457.1"/>
    </source>
</evidence>
<dbReference type="RefSeq" id="WP_208607206.1">
    <property type="nucleotide sequence ID" value="NZ_CBCSKY010000075.1"/>
</dbReference>
<evidence type="ECO:0000313" key="2">
    <source>
        <dbReference type="Proteomes" id="UP000199050"/>
    </source>
</evidence>
<proteinExistence type="predicted"/>
<dbReference type="Proteomes" id="UP000199050">
    <property type="component" value="Unassembled WGS sequence"/>
</dbReference>
<dbReference type="EMBL" id="FNDX01000028">
    <property type="protein sequence ID" value="SDJ96457.1"/>
    <property type="molecule type" value="Genomic_DNA"/>
</dbReference>
<protein>
    <submittedName>
        <fullName evidence="1">Uncharacterized protein</fullName>
    </submittedName>
</protein>
<sequence>MDVEQLLGNFKEDLGNQELSEAELVERHILFGTPYLFNANEQLYFELKREIANKFTLSTTQIVVVGSAKLGFSIAPTKLWRTVNDESDIDAVIISEELFDHFWKQLHTFNINLTSRSFTEDKLYRNFLDYFFKGWIRPDKFPFSYPFKQEWFDFFGSISYKKYDKRKVTGAVFKNEYFFKQYHEANLRKLRAGGFR</sequence>
<name>A0A1G8Y173_9BACL</name>